<comment type="caution">
    <text evidence="2">The sequence shown here is derived from an EMBL/GenBank/DDBJ whole genome shotgun (WGS) entry which is preliminary data.</text>
</comment>
<evidence type="ECO:0000313" key="3">
    <source>
        <dbReference type="Proteomes" id="UP001174997"/>
    </source>
</evidence>
<evidence type="ECO:0000256" key="1">
    <source>
        <dbReference type="SAM" id="SignalP"/>
    </source>
</evidence>
<dbReference type="AlphaFoldDB" id="A0AA39Z6N4"/>
<dbReference type="Proteomes" id="UP001174997">
    <property type="component" value="Unassembled WGS sequence"/>
</dbReference>
<keyword evidence="3" id="KW-1185">Reference proteome</keyword>
<sequence>MASLILWVLLVSTYAYAAPQPPPGGYRYWVSETCIRHDPNFMAYPREVRYQARSAASRLNDQSDTDFHNVFHAIFKTSVYTQDVYPYPPEYNHVWGPAENIPWQIVRDTMFDLGNSWRSTDTRIDAHLRIYCDDGDRYELSANGQMWDTIEHFYRPAGVGRVHTCKEQALHPCYGTTYTNWAIPEGESNVPWYSVIDICQNMWNAIAAIDAGRGGPVPNPRTIDRAQMAYGARERDDMHNLPVLSLGLEQMPVQTLFHEWMHAMPFLGRDYPDAQGMSGSWDHVITLSTAQALHAPEAYTYLGLWAALADMSPSGYLDDNGRGGGYTIDRFWGMRPDATKWDQNFPDENMGETDNPAFGGWITAYRDLTGNRNTR</sequence>
<name>A0AA39Z6N4_9PEZI</name>
<gene>
    <name evidence="2" type="ORF">QBC41DRAFT_306344</name>
</gene>
<feature type="chain" id="PRO_5041373222" evidence="1">
    <location>
        <begin position="18"/>
        <end position="375"/>
    </location>
</feature>
<reference evidence="2" key="1">
    <citation type="submission" date="2023-06" db="EMBL/GenBank/DDBJ databases">
        <title>Genome-scale phylogeny and comparative genomics of the fungal order Sordariales.</title>
        <authorList>
            <consortium name="Lawrence Berkeley National Laboratory"/>
            <person name="Hensen N."/>
            <person name="Bonometti L."/>
            <person name="Westerberg I."/>
            <person name="Brannstrom I.O."/>
            <person name="Guillou S."/>
            <person name="Cros-Aarteil S."/>
            <person name="Calhoun S."/>
            <person name="Haridas S."/>
            <person name="Kuo A."/>
            <person name="Mondo S."/>
            <person name="Pangilinan J."/>
            <person name="Riley R."/>
            <person name="Labutti K."/>
            <person name="Andreopoulos B."/>
            <person name="Lipzen A."/>
            <person name="Chen C."/>
            <person name="Yanf M."/>
            <person name="Daum C."/>
            <person name="Ng V."/>
            <person name="Clum A."/>
            <person name="Steindorff A."/>
            <person name="Ohm R."/>
            <person name="Martin F."/>
            <person name="Silar P."/>
            <person name="Natvig D."/>
            <person name="Lalanne C."/>
            <person name="Gautier V."/>
            <person name="Ament-Velasquez S.L."/>
            <person name="Kruys A."/>
            <person name="Hutchinson M.I."/>
            <person name="Powell A.J."/>
            <person name="Barry K."/>
            <person name="Miller A.N."/>
            <person name="Grigoriev I.V."/>
            <person name="Debuchy R."/>
            <person name="Gladieux P."/>
            <person name="Thoren M.H."/>
            <person name="Johannesson H."/>
        </authorList>
    </citation>
    <scope>NUCLEOTIDE SEQUENCE</scope>
    <source>
        <strain evidence="2">CBS 307.81</strain>
    </source>
</reference>
<organism evidence="2 3">
    <name type="scientific">Cercophora samala</name>
    <dbReference type="NCBI Taxonomy" id="330535"/>
    <lineage>
        <taxon>Eukaryota</taxon>
        <taxon>Fungi</taxon>
        <taxon>Dikarya</taxon>
        <taxon>Ascomycota</taxon>
        <taxon>Pezizomycotina</taxon>
        <taxon>Sordariomycetes</taxon>
        <taxon>Sordariomycetidae</taxon>
        <taxon>Sordariales</taxon>
        <taxon>Lasiosphaeriaceae</taxon>
        <taxon>Cercophora</taxon>
    </lineage>
</organism>
<evidence type="ECO:0000313" key="2">
    <source>
        <dbReference type="EMBL" id="KAK0665211.1"/>
    </source>
</evidence>
<dbReference type="EMBL" id="JAULSY010000115">
    <property type="protein sequence ID" value="KAK0665211.1"/>
    <property type="molecule type" value="Genomic_DNA"/>
</dbReference>
<protein>
    <submittedName>
        <fullName evidence="2">Uncharacterized protein</fullName>
    </submittedName>
</protein>
<keyword evidence="1" id="KW-0732">Signal</keyword>
<proteinExistence type="predicted"/>
<accession>A0AA39Z6N4</accession>
<feature type="signal peptide" evidence="1">
    <location>
        <begin position="1"/>
        <end position="17"/>
    </location>
</feature>